<dbReference type="Proteomes" id="UP000567179">
    <property type="component" value="Unassembled WGS sequence"/>
</dbReference>
<evidence type="ECO:0000256" key="2">
    <source>
        <dbReference type="ARBA" id="ARBA00022723"/>
    </source>
</evidence>
<proteinExistence type="inferred from homology"/>
<feature type="domain" description="Helicase ATP-binding" evidence="12">
    <location>
        <begin position="427"/>
        <end position="632"/>
    </location>
</feature>
<dbReference type="InterPro" id="IPR027417">
    <property type="entry name" value="P-loop_NTPase"/>
</dbReference>
<dbReference type="AlphaFoldDB" id="A0A8H5B8R4"/>
<keyword evidence="4 9" id="KW-0863">Zinc-finger</keyword>
<dbReference type="PROSITE" id="PS51192">
    <property type="entry name" value="HELICASE_ATP_BIND_1"/>
    <property type="match status" value="1"/>
</dbReference>
<evidence type="ECO:0000256" key="8">
    <source>
        <dbReference type="ARBA" id="ARBA00022840"/>
    </source>
</evidence>
<dbReference type="InterPro" id="IPR038718">
    <property type="entry name" value="SNF2-like_sf"/>
</dbReference>
<feature type="domain" description="Helicase C-terminal" evidence="13">
    <location>
        <begin position="1010"/>
        <end position="1164"/>
    </location>
</feature>
<dbReference type="InterPro" id="IPR027370">
    <property type="entry name" value="Znf-RING_euk"/>
</dbReference>
<evidence type="ECO:0000256" key="6">
    <source>
        <dbReference type="ARBA" id="ARBA00022806"/>
    </source>
</evidence>
<dbReference type="SMART" id="SM00184">
    <property type="entry name" value="RING"/>
    <property type="match status" value="1"/>
</dbReference>
<dbReference type="EMBL" id="JAACJJ010000030">
    <property type="protein sequence ID" value="KAF5318875.1"/>
    <property type="molecule type" value="Genomic_DNA"/>
</dbReference>
<dbReference type="InterPro" id="IPR001650">
    <property type="entry name" value="Helicase_C-like"/>
</dbReference>
<dbReference type="PROSITE" id="PS00518">
    <property type="entry name" value="ZF_RING_1"/>
    <property type="match status" value="1"/>
</dbReference>
<comment type="similarity">
    <text evidence="1">Belongs to the SNF2/RAD54 helicase family.</text>
</comment>
<evidence type="ECO:0000256" key="1">
    <source>
        <dbReference type="ARBA" id="ARBA00007025"/>
    </source>
</evidence>
<dbReference type="SUPFAM" id="SSF57850">
    <property type="entry name" value="RING/U-box"/>
    <property type="match status" value="1"/>
</dbReference>
<dbReference type="GO" id="GO:0016787">
    <property type="term" value="F:hydrolase activity"/>
    <property type="evidence" value="ECO:0007669"/>
    <property type="project" value="UniProtKB-KW"/>
</dbReference>
<dbReference type="InterPro" id="IPR050628">
    <property type="entry name" value="SNF2_RAD54_helicase_TF"/>
</dbReference>
<evidence type="ECO:0000256" key="7">
    <source>
        <dbReference type="ARBA" id="ARBA00022833"/>
    </source>
</evidence>
<keyword evidence="2" id="KW-0479">Metal-binding</keyword>
<keyword evidence="3" id="KW-0547">Nucleotide-binding</keyword>
<dbReference type="GO" id="GO:0005524">
    <property type="term" value="F:ATP binding"/>
    <property type="evidence" value="ECO:0007669"/>
    <property type="project" value="UniProtKB-KW"/>
</dbReference>
<dbReference type="Gene3D" id="3.40.50.300">
    <property type="entry name" value="P-loop containing nucleotide triphosphate hydrolases"/>
    <property type="match status" value="1"/>
</dbReference>
<dbReference type="InterPro" id="IPR017907">
    <property type="entry name" value="Znf_RING_CS"/>
</dbReference>
<feature type="compositionally biased region" description="Acidic residues" evidence="10">
    <location>
        <begin position="880"/>
        <end position="896"/>
    </location>
</feature>
<keyword evidence="5" id="KW-0378">Hydrolase</keyword>
<feature type="compositionally biased region" description="Low complexity" evidence="10">
    <location>
        <begin position="288"/>
        <end position="300"/>
    </location>
</feature>
<dbReference type="CDD" id="cd18008">
    <property type="entry name" value="DEXDc_SHPRH-like"/>
    <property type="match status" value="1"/>
</dbReference>
<keyword evidence="8" id="KW-0067">ATP-binding</keyword>
<dbReference type="Pfam" id="PF00271">
    <property type="entry name" value="Helicase_C"/>
    <property type="match status" value="1"/>
</dbReference>
<dbReference type="GO" id="GO:0004386">
    <property type="term" value="F:helicase activity"/>
    <property type="evidence" value="ECO:0007669"/>
    <property type="project" value="UniProtKB-KW"/>
</dbReference>
<dbReference type="GO" id="GO:0008094">
    <property type="term" value="F:ATP-dependent activity, acting on DNA"/>
    <property type="evidence" value="ECO:0007669"/>
    <property type="project" value="TreeGrafter"/>
</dbReference>
<dbReference type="InterPro" id="IPR013083">
    <property type="entry name" value="Znf_RING/FYVE/PHD"/>
</dbReference>
<organism evidence="14 15">
    <name type="scientific">Psilocybe cf. subviscida</name>
    <dbReference type="NCBI Taxonomy" id="2480587"/>
    <lineage>
        <taxon>Eukaryota</taxon>
        <taxon>Fungi</taxon>
        <taxon>Dikarya</taxon>
        <taxon>Basidiomycota</taxon>
        <taxon>Agaricomycotina</taxon>
        <taxon>Agaricomycetes</taxon>
        <taxon>Agaricomycetidae</taxon>
        <taxon>Agaricales</taxon>
        <taxon>Agaricineae</taxon>
        <taxon>Strophariaceae</taxon>
        <taxon>Psilocybe</taxon>
    </lineage>
</organism>
<dbReference type="Gene3D" id="3.30.40.10">
    <property type="entry name" value="Zinc/RING finger domain, C3HC4 (zinc finger)"/>
    <property type="match status" value="1"/>
</dbReference>
<evidence type="ECO:0000259" key="12">
    <source>
        <dbReference type="PROSITE" id="PS51192"/>
    </source>
</evidence>
<dbReference type="GO" id="GO:0000724">
    <property type="term" value="P:double-strand break repair via homologous recombination"/>
    <property type="evidence" value="ECO:0007669"/>
    <property type="project" value="TreeGrafter"/>
</dbReference>
<keyword evidence="6" id="KW-0347">Helicase</keyword>
<feature type="region of interest" description="Disordered" evidence="10">
    <location>
        <begin position="874"/>
        <end position="951"/>
    </location>
</feature>
<reference evidence="14 15" key="1">
    <citation type="journal article" date="2020" name="ISME J.">
        <title>Uncovering the hidden diversity of litter-decomposition mechanisms in mushroom-forming fungi.</title>
        <authorList>
            <person name="Floudas D."/>
            <person name="Bentzer J."/>
            <person name="Ahren D."/>
            <person name="Johansson T."/>
            <person name="Persson P."/>
            <person name="Tunlid A."/>
        </authorList>
    </citation>
    <scope>NUCLEOTIDE SEQUENCE [LARGE SCALE GENOMIC DNA]</scope>
    <source>
        <strain evidence="14 15">CBS 101986</strain>
    </source>
</reference>
<evidence type="ECO:0000259" key="11">
    <source>
        <dbReference type="PROSITE" id="PS50089"/>
    </source>
</evidence>
<dbReference type="Gene3D" id="3.40.50.10810">
    <property type="entry name" value="Tandem AAA-ATPase domain"/>
    <property type="match status" value="1"/>
</dbReference>
<dbReference type="Pfam" id="PF13445">
    <property type="entry name" value="zf-RING_UBOX"/>
    <property type="match status" value="1"/>
</dbReference>
<gene>
    <name evidence="14" type="ORF">D9619_010948</name>
</gene>
<feature type="domain" description="RING-type" evidence="11">
    <location>
        <begin position="802"/>
        <end position="855"/>
    </location>
</feature>
<dbReference type="GO" id="GO:0005737">
    <property type="term" value="C:cytoplasm"/>
    <property type="evidence" value="ECO:0007669"/>
    <property type="project" value="TreeGrafter"/>
</dbReference>
<dbReference type="PROSITE" id="PS50089">
    <property type="entry name" value="ZF_RING_2"/>
    <property type="match status" value="1"/>
</dbReference>
<evidence type="ECO:0000256" key="3">
    <source>
        <dbReference type="ARBA" id="ARBA00022741"/>
    </source>
</evidence>
<accession>A0A8H5B8R4</accession>
<name>A0A8H5B8R4_9AGAR</name>
<dbReference type="SUPFAM" id="SSF52540">
    <property type="entry name" value="P-loop containing nucleoside triphosphate hydrolases"/>
    <property type="match status" value="2"/>
</dbReference>
<protein>
    <submittedName>
        <fullName evidence="14">Uncharacterized protein</fullName>
    </submittedName>
</protein>
<keyword evidence="15" id="KW-1185">Reference proteome</keyword>
<dbReference type="InterPro" id="IPR000330">
    <property type="entry name" value="SNF2_N"/>
</dbReference>
<evidence type="ECO:0000313" key="15">
    <source>
        <dbReference type="Proteomes" id="UP000567179"/>
    </source>
</evidence>
<dbReference type="InterPro" id="IPR049730">
    <property type="entry name" value="SNF2/RAD54-like_C"/>
</dbReference>
<dbReference type="Pfam" id="PF00176">
    <property type="entry name" value="SNF2-rel_dom"/>
    <property type="match status" value="1"/>
</dbReference>
<dbReference type="InterPro" id="IPR001841">
    <property type="entry name" value="Znf_RING"/>
</dbReference>
<dbReference type="GO" id="GO:0005634">
    <property type="term" value="C:nucleus"/>
    <property type="evidence" value="ECO:0007669"/>
    <property type="project" value="TreeGrafter"/>
</dbReference>
<feature type="region of interest" description="Disordered" evidence="10">
    <location>
        <begin position="288"/>
        <end position="321"/>
    </location>
</feature>
<dbReference type="PANTHER" id="PTHR45626:SF16">
    <property type="entry name" value="ATP-DEPENDENT HELICASE ULS1"/>
    <property type="match status" value="1"/>
</dbReference>
<evidence type="ECO:0000256" key="4">
    <source>
        <dbReference type="ARBA" id="ARBA00022771"/>
    </source>
</evidence>
<dbReference type="PANTHER" id="PTHR45626">
    <property type="entry name" value="TRANSCRIPTION TERMINATION FACTOR 2-RELATED"/>
    <property type="match status" value="1"/>
</dbReference>
<sequence length="1181" mass="132743">MVEIGLPTIALIATRHLGLPPGTPIPNFYINELHRHLQLFPGGDQFRVVLGAPYEGYGTVTCLKNGCGKVIPLIRRVSVSDGGLSDGLGSLSAYRNHLSLDKHALREGQGPLPPVKNENTSPLNLAKSEYSPSIMIKDEPTETKMPTRKRLSSIAFPALKSEESEGLTQSGPSKRYKPALAEVTNTTTKPEPDAMYPNMELQHRLDDLRVAISGQEYMLDQMLTNPYYAQADVEVVARAMDELTRLRELELSYLAAQGSGTMVKPEEVPAHLSYPTPVKTEYYASGSSAFASSPSHSHNAVASGSGVKHEYPSEMDSDSEVDHPLQVEHLNPFVDGIVPPVPMNDDAYDSNGDYHGRDRDLFQGPQALPDDITTFLVEAGNAESFAGNESVDDSLRELGLKTLFHKLPGLEIALLPHQVMGVAWMLRKEAGNLQGGCLADEMGLGKTVQMIATIVKNRSADPKCKTTLVIAPVALLDQWKFEIEEKTNCGLTCFIYHGPTKTKRKSDLLKYDIVLTSHGTMANEWPDYETEMKKKAKAKRRKDPFIVSDSDDADMVSASYRNKKRSQQAGPLFQVDFFRIVVDEGQTIRNRKTRVARAITDLRAKYRWLLTGTPIVNSLTDVYSYLRFLKVRPWYDWTKFNFDIAKLEKKRPQLAATRLQKVMLTFLLRRKKDTRLDGKPLIDLPPKEIVLHRLEFTEEEREIYSMVEARTQAKFNRFLREGTVLKQELPSSFGSTLAIAPTFTHADDVNLRPDLAKEVTRARRIVSSDFVDRMKAKFKQMKLYRIEAEKDSEDATIEDEECPICYDVMTEPVITSCTHMFCRDCILDVINRAPAGGEEIEQQNVLARKPCPVCRADINADKIFRRAAFEPTEADLRGDAEDDDDPMDLDESEDEYPATRSKGKGKERARTRRRVVDEYDEERDDVNDSDDDFIVQSDEDEEEKDARRAMKTRGRKARPIVILDSDDELETPEEKEVIFGTRKKAAAAEGPIPTMSRFLPSTKMKFMMGQIENLAATKPDEKILIVSQWTSCLSLVSDYLSEKGIAHVKYQGDMNRNKRDQAVRVFMSREKARIMLMSLKCGGVGLNLTRANNVISLDLGWSMAVEAQAYDRVHRLGQTRDVTVQRVVIADTVEDRILERQERKQLLADGSLGEGTGQTLGKLSVKELANLFGLDIRGNRL</sequence>
<dbReference type="GO" id="GO:0008270">
    <property type="term" value="F:zinc ion binding"/>
    <property type="evidence" value="ECO:0007669"/>
    <property type="project" value="UniProtKB-KW"/>
</dbReference>
<evidence type="ECO:0000256" key="5">
    <source>
        <dbReference type="ARBA" id="ARBA00022801"/>
    </source>
</evidence>
<evidence type="ECO:0000256" key="10">
    <source>
        <dbReference type="SAM" id="MobiDB-lite"/>
    </source>
</evidence>
<evidence type="ECO:0000256" key="9">
    <source>
        <dbReference type="PROSITE-ProRule" id="PRU00175"/>
    </source>
</evidence>
<dbReference type="InterPro" id="IPR014001">
    <property type="entry name" value="Helicase_ATP-bd"/>
</dbReference>
<dbReference type="PROSITE" id="PS51194">
    <property type="entry name" value="HELICASE_CTER"/>
    <property type="match status" value="1"/>
</dbReference>
<evidence type="ECO:0000259" key="13">
    <source>
        <dbReference type="PROSITE" id="PS51194"/>
    </source>
</evidence>
<feature type="compositionally biased region" description="Basic residues" evidence="10">
    <location>
        <begin position="901"/>
        <end position="913"/>
    </location>
</feature>
<dbReference type="CDD" id="cd18793">
    <property type="entry name" value="SF2_C_SNF"/>
    <property type="match status" value="1"/>
</dbReference>
<feature type="compositionally biased region" description="Acidic residues" evidence="10">
    <location>
        <begin position="918"/>
        <end position="943"/>
    </location>
</feature>
<dbReference type="OrthoDB" id="423559at2759"/>
<dbReference type="SMART" id="SM00490">
    <property type="entry name" value="HELICc"/>
    <property type="match status" value="1"/>
</dbReference>
<evidence type="ECO:0000313" key="14">
    <source>
        <dbReference type="EMBL" id="KAF5318875.1"/>
    </source>
</evidence>
<keyword evidence="7" id="KW-0862">Zinc</keyword>
<dbReference type="SMART" id="SM00487">
    <property type="entry name" value="DEXDc"/>
    <property type="match status" value="1"/>
</dbReference>
<comment type="caution">
    <text evidence="14">The sequence shown here is derived from an EMBL/GenBank/DDBJ whole genome shotgun (WGS) entry which is preliminary data.</text>
</comment>